<dbReference type="GO" id="GO:0051082">
    <property type="term" value="F:unfolded protein binding"/>
    <property type="evidence" value="ECO:0007669"/>
    <property type="project" value="InterPro"/>
</dbReference>
<dbReference type="Proteomes" id="UP001289135">
    <property type="component" value="Unassembled WGS sequence"/>
</dbReference>
<comment type="similarity">
    <text evidence="1">Belongs to the SecB family.</text>
</comment>
<keyword evidence="4" id="KW-0811">Translocation</keyword>
<organism evidence="6 7">
    <name type="scientific">Lyticum sinuosum</name>
    <dbReference type="NCBI Taxonomy" id="1332059"/>
    <lineage>
        <taxon>Bacteria</taxon>
        <taxon>Pseudomonadati</taxon>
        <taxon>Pseudomonadota</taxon>
        <taxon>Alphaproteobacteria</taxon>
        <taxon>Rickettsiales</taxon>
        <taxon>Lyticum</taxon>
    </lineage>
</organism>
<dbReference type="InterPro" id="IPR035958">
    <property type="entry name" value="SecB-like_sf"/>
</dbReference>
<evidence type="ECO:0000313" key="6">
    <source>
        <dbReference type="EMBL" id="MDZ5761350.1"/>
    </source>
</evidence>
<dbReference type="AlphaFoldDB" id="A0AAE4VJY3"/>
<gene>
    <name evidence="6" type="ORF">Lyticum_00523</name>
</gene>
<dbReference type="InterPro" id="IPR003708">
    <property type="entry name" value="SecB"/>
</dbReference>
<evidence type="ECO:0000256" key="2">
    <source>
        <dbReference type="ARBA" id="ARBA00022448"/>
    </source>
</evidence>
<protein>
    <submittedName>
        <fullName evidence="6">Protein-export protein SecB</fullName>
    </submittedName>
</protein>
<name>A0AAE4VJY3_9RICK</name>
<dbReference type="Pfam" id="PF02556">
    <property type="entry name" value="SecB"/>
    <property type="match status" value="1"/>
</dbReference>
<evidence type="ECO:0000313" key="7">
    <source>
        <dbReference type="Proteomes" id="UP001289135"/>
    </source>
</evidence>
<accession>A0AAE4VJY3</accession>
<dbReference type="EMBL" id="JARGYU010000002">
    <property type="protein sequence ID" value="MDZ5761350.1"/>
    <property type="molecule type" value="Genomic_DNA"/>
</dbReference>
<keyword evidence="5" id="KW-0143">Chaperone</keyword>
<keyword evidence="3" id="KW-0653">Protein transport</keyword>
<proteinExistence type="inferred from homology"/>
<dbReference type="SUPFAM" id="SSF54611">
    <property type="entry name" value="SecB-like"/>
    <property type="match status" value="1"/>
</dbReference>
<keyword evidence="7" id="KW-1185">Reference proteome</keyword>
<dbReference type="Gene3D" id="3.10.420.10">
    <property type="entry name" value="SecB-like"/>
    <property type="match status" value="1"/>
</dbReference>
<evidence type="ECO:0000256" key="5">
    <source>
        <dbReference type="ARBA" id="ARBA00023186"/>
    </source>
</evidence>
<evidence type="ECO:0000256" key="4">
    <source>
        <dbReference type="ARBA" id="ARBA00023010"/>
    </source>
</evidence>
<comment type="caution">
    <text evidence="6">The sequence shown here is derived from an EMBL/GenBank/DDBJ whole genome shotgun (WGS) entry which is preliminary data.</text>
</comment>
<dbReference type="RefSeq" id="WP_322498779.1">
    <property type="nucleotide sequence ID" value="NZ_JARGYU010000002.1"/>
</dbReference>
<evidence type="ECO:0000256" key="1">
    <source>
        <dbReference type="ARBA" id="ARBA00009990"/>
    </source>
</evidence>
<evidence type="ECO:0000256" key="3">
    <source>
        <dbReference type="ARBA" id="ARBA00022927"/>
    </source>
</evidence>
<dbReference type="GO" id="GO:0051262">
    <property type="term" value="P:protein tetramerization"/>
    <property type="evidence" value="ECO:0007669"/>
    <property type="project" value="InterPro"/>
</dbReference>
<reference evidence="6" key="1">
    <citation type="submission" date="2023-02" db="EMBL/GenBank/DDBJ databases">
        <title>Host association and intracellularity evolved multiple times independently in the Rickettsiales.</title>
        <authorList>
            <person name="Castelli M."/>
            <person name="Nardi T."/>
            <person name="Gammuto L."/>
            <person name="Bellinzona G."/>
            <person name="Sabaneyeva E."/>
            <person name="Potekhin A."/>
            <person name="Serra V."/>
            <person name="Petroni G."/>
            <person name="Sassera D."/>
        </authorList>
    </citation>
    <scope>NUCLEOTIDE SEQUENCE</scope>
    <source>
        <strain evidence="6">USBL-36I1</strain>
    </source>
</reference>
<keyword evidence="2" id="KW-0813">Transport</keyword>
<sequence length="195" mass="22445">MTKKNKEKIIESVNIIKGSDYLDFKSDAQYIKDLSVENPNSPFSFFASEKPEIGVGISIDIKHIHNYIYENTIRAEIKAFNVNEHNNKEDNYYNKQDNKDNKDNILGNSKDIVFIIDIKYSGLFTIQGLNPDDISGNELAERTLFVECPKILFPSLRDIIIDLSSKSGYPPVILNIINFEEMYQNGRKNIIMKKK</sequence>
<dbReference type="PANTHER" id="PTHR36918:SF1">
    <property type="entry name" value="PROTEIN-EXPORT PROTEIN SECB"/>
    <property type="match status" value="1"/>
</dbReference>
<dbReference type="PANTHER" id="PTHR36918">
    <property type="match status" value="1"/>
</dbReference>
<dbReference type="GO" id="GO:0015031">
    <property type="term" value="P:protein transport"/>
    <property type="evidence" value="ECO:0007669"/>
    <property type="project" value="UniProtKB-KW"/>
</dbReference>